<dbReference type="PANTHER" id="PTHR30024:SF21">
    <property type="entry name" value="ABC TRANSPORTER SUBSTRATE-BINDING PROTEIN"/>
    <property type="match status" value="1"/>
</dbReference>
<accession>A0ABQ0NXC1</accession>
<evidence type="ECO:0000313" key="2">
    <source>
        <dbReference type="EMBL" id="GBQ05040.1"/>
    </source>
</evidence>
<dbReference type="SUPFAM" id="SSF53850">
    <property type="entry name" value="Periplasmic binding protein-like II"/>
    <property type="match status" value="1"/>
</dbReference>
<evidence type="ECO:0000313" key="3">
    <source>
        <dbReference type="Proteomes" id="UP001062901"/>
    </source>
</evidence>
<reference evidence="2" key="1">
    <citation type="submission" date="2013-04" db="EMBL/GenBank/DDBJ databases">
        <title>The genome sequencing project of 58 acetic acid bacteria.</title>
        <authorList>
            <person name="Okamoto-Kainuma A."/>
            <person name="Ishikawa M."/>
            <person name="Umino S."/>
            <person name="Koizumi Y."/>
            <person name="Shiwa Y."/>
            <person name="Yoshikawa H."/>
            <person name="Matsutani M."/>
            <person name="Matsushita K."/>
        </authorList>
    </citation>
    <scope>NUCLEOTIDE SEQUENCE</scope>
    <source>
        <strain evidence="2">DSM 15669</strain>
    </source>
</reference>
<name>A0ABQ0NXC1_9PROT</name>
<dbReference type="Proteomes" id="UP001062901">
    <property type="component" value="Unassembled WGS sequence"/>
</dbReference>
<proteinExistence type="predicted"/>
<organism evidence="2 3">
    <name type="scientific">Saccharibacter floricola DSM 15669</name>
    <dbReference type="NCBI Taxonomy" id="1123227"/>
    <lineage>
        <taxon>Bacteria</taxon>
        <taxon>Pseudomonadati</taxon>
        <taxon>Pseudomonadota</taxon>
        <taxon>Alphaproteobacteria</taxon>
        <taxon>Acetobacterales</taxon>
        <taxon>Acetobacteraceae</taxon>
        <taxon>Saccharibacter</taxon>
    </lineage>
</organism>
<dbReference type="InterPro" id="IPR015168">
    <property type="entry name" value="SsuA/THI5"/>
</dbReference>
<comment type="caution">
    <text evidence="2">The sequence shown here is derived from an EMBL/GenBank/DDBJ whole genome shotgun (WGS) entry which is preliminary data.</text>
</comment>
<dbReference type="Gene3D" id="3.40.190.10">
    <property type="entry name" value="Periplasmic binding protein-like II"/>
    <property type="match status" value="2"/>
</dbReference>
<dbReference type="Pfam" id="PF09084">
    <property type="entry name" value="NMT1"/>
    <property type="match status" value="1"/>
</dbReference>
<keyword evidence="3" id="KW-1185">Reference proteome</keyword>
<feature type="domain" description="SsuA/THI5-like" evidence="1">
    <location>
        <begin position="56"/>
        <end position="263"/>
    </location>
</feature>
<dbReference type="PANTHER" id="PTHR30024">
    <property type="entry name" value="ALIPHATIC SULFONATES-BINDING PROTEIN-RELATED"/>
    <property type="match status" value="1"/>
</dbReference>
<protein>
    <submittedName>
        <fullName evidence="2">Nitrate transport protein NrtA</fullName>
    </submittedName>
</protein>
<evidence type="ECO:0000259" key="1">
    <source>
        <dbReference type="Pfam" id="PF09084"/>
    </source>
</evidence>
<sequence>MAFFGGGRALHAAAMGEDGMQCQAVGSGKVPPIPGAPRKLTIAWNEDSICTSAVPVAKEKGFFKKYNLDVDYVNFAGSTDQLLETLSTGKADGAPGMALRWLKPLQQGFAVKLVAGLHAGCIYLMTSQKSGVKSLADLKGKTVGVADIGGPDRNFFAIRLKEAGVDPEEDVQWRQFPSDLLPIALQRGDVQAIANDDPVAYLQRRQFNLFDLDSNMAGEWANHACCVIGLREKLVKEEPHVAAAVASAILEAGAWIPCHPEEAAAVFQPFAPKVSQADLAQMLRMQGHHHQVIDGPFRDEVIRYAEALKGIGVFRPSFNTSRYADRVTQDLLG</sequence>
<dbReference type="EMBL" id="BAQD01000003">
    <property type="protein sequence ID" value="GBQ05040.1"/>
    <property type="molecule type" value="Genomic_DNA"/>
</dbReference>
<gene>
    <name evidence="2" type="ORF">AA15669_0274</name>
</gene>